<dbReference type="PANTHER" id="PTHR23427">
    <property type="entry name" value="SURFEIT LOCUS PROTEIN"/>
    <property type="match status" value="1"/>
</dbReference>
<dbReference type="InterPro" id="IPR002994">
    <property type="entry name" value="Surf1/Shy1"/>
</dbReference>
<evidence type="ECO:0000256" key="6">
    <source>
        <dbReference type="RuleBase" id="RU363076"/>
    </source>
</evidence>
<protein>
    <recommendedName>
        <fullName evidence="6">SURF1-like protein</fullName>
    </recommendedName>
</protein>
<dbReference type="HOGENOM" id="CLU_047737_4_1_1"/>
<dbReference type="GeneID" id="109534411"/>
<accession>J3JTJ3</accession>
<keyword evidence="6" id="KW-0496">Mitochondrion</keyword>
<comment type="caution">
    <text evidence="6">Lacks conserved residue(s) required for the propagation of feature annotation.</text>
</comment>
<evidence type="ECO:0000256" key="2">
    <source>
        <dbReference type="ARBA" id="ARBA00007165"/>
    </source>
</evidence>
<dbReference type="CDD" id="cd06662">
    <property type="entry name" value="SURF1"/>
    <property type="match status" value="1"/>
</dbReference>
<evidence type="ECO:0000256" key="1">
    <source>
        <dbReference type="ARBA" id="ARBA00004370"/>
    </source>
</evidence>
<evidence type="ECO:0000256" key="4">
    <source>
        <dbReference type="ARBA" id="ARBA00022989"/>
    </source>
</evidence>
<comment type="function">
    <text evidence="6">Probably involved in the biogenesis of the COX complex.</text>
</comment>
<dbReference type="RefSeq" id="XP_019755641.2">
    <property type="nucleotide sequence ID" value="XM_019900082.2"/>
</dbReference>
<keyword evidence="5 6" id="KW-0472">Membrane</keyword>
<dbReference type="InterPro" id="IPR045214">
    <property type="entry name" value="Surf1/Surf4"/>
</dbReference>
<evidence type="ECO:0000256" key="5">
    <source>
        <dbReference type="ARBA" id="ARBA00023136"/>
    </source>
</evidence>
<dbReference type="KEGG" id="dpa:109534411"/>
<dbReference type="PANTHER" id="PTHR23427:SF2">
    <property type="entry name" value="SURFEIT LOCUS PROTEIN 1"/>
    <property type="match status" value="1"/>
</dbReference>
<dbReference type="OrthoDB" id="10040024at2759"/>
<organism evidence="7">
    <name type="scientific">Dendroctonus ponderosae</name>
    <name type="common">Mountain pine beetle</name>
    <dbReference type="NCBI Taxonomy" id="77166"/>
    <lineage>
        <taxon>Eukaryota</taxon>
        <taxon>Metazoa</taxon>
        <taxon>Ecdysozoa</taxon>
        <taxon>Arthropoda</taxon>
        <taxon>Hexapoda</taxon>
        <taxon>Insecta</taxon>
        <taxon>Pterygota</taxon>
        <taxon>Neoptera</taxon>
        <taxon>Endopterygota</taxon>
        <taxon>Coleoptera</taxon>
        <taxon>Polyphaga</taxon>
        <taxon>Cucujiformia</taxon>
        <taxon>Curculionidae</taxon>
        <taxon>Scolytinae</taxon>
        <taxon>Dendroctonus</taxon>
    </lineage>
</organism>
<keyword evidence="4 6" id="KW-1133">Transmembrane helix</keyword>
<dbReference type="GO" id="GO:0033617">
    <property type="term" value="P:mitochondrial respiratory chain complex IV assembly"/>
    <property type="evidence" value="ECO:0007669"/>
    <property type="project" value="TreeGrafter"/>
</dbReference>
<dbReference type="EMBL" id="BT126550">
    <property type="protein sequence ID" value="AEE61514.1"/>
    <property type="molecule type" value="mRNA"/>
</dbReference>
<comment type="similarity">
    <text evidence="2 6">Belongs to the SURF1 family.</text>
</comment>
<evidence type="ECO:0000256" key="3">
    <source>
        <dbReference type="ARBA" id="ARBA00022692"/>
    </source>
</evidence>
<dbReference type="CTD" id="6834"/>
<dbReference type="PROSITE" id="PS50895">
    <property type="entry name" value="SURF1"/>
    <property type="match status" value="1"/>
</dbReference>
<feature type="transmembrane region" description="Helical" evidence="6">
    <location>
        <begin position="47"/>
        <end position="67"/>
    </location>
</feature>
<proteinExistence type="evidence at transcript level"/>
<comment type="subcellular location">
    <subcellularLocation>
        <location evidence="1">Membrane</location>
    </subcellularLocation>
    <subcellularLocation>
        <location evidence="6">Mitochondrion inner membrane</location>
        <topology evidence="6">Multi-pass membrane protein</topology>
    </subcellularLocation>
</comment>
<sequence length="283" mass="32259">MNASILRALRAHKPCILQNHIIFFSNGVCLNQIHRPVFRQSNRSPSIGAYGIFMLIIPAASFGLGVWQVQRKTWKEQLIAEMTDRIDSAPIELPGSFDEIRELEYRPVRVRGTFLHDKEIYMGPRGLLQKDTGANNFLSLSIQGYHVITPFKLADRDQTILVNRGWVLNSRLKRHTRADTQIEGVVDVIGLVRLSETRPNFSVKNQENTNLYFYRDLEAMCAATGASPIFLDQTVDFNLPGGPTGGQTVVTLRNEHLSYIITWFSLSAATMYMWLKRYVFRPV</sequence>
<dbReference type="GO" id="GO:0005743">
    <property type="term" value="C:mitochondrial inner membrane"/>
    <property type="evidence" value="ECO:0007669"/>
    <property type="project" value="UniProtKB-SubCell"/>
</dbReference>
<evidence type="ECO:0000313" key="7">
    <source>
        <dbReference type="EMBL" id="AEE61514.1"/>
    </source>
</evidence>
<keyword evidence="6" id="KW-0999">Mitochondrion inner membrane</keyword>
<dbReference type="AlphaFoldDB" id="J3JTJ3"/>
<reference evidence="7" key="1">
    <citation type="journal article" date="2012" name="Insect Biochem. Mol. Biol.">
        <title>Transcriptome and full-length cDNA resources for the mountain pine beetle, Dendroctonus ponderosae Hopkins, a major insect pest of pine forests.</title>
        <authorList>
            <person name="Keeling C.I."/>
            <person name="Henderson H."/>
            <person name="Li M."/>
            <person name="Yuen M."/>
            <person name="Clark E.L."/>
            <person name="Fraser J.D."/>
            <person name="Huber D.P."/>
            <person name="Liao N.Y."/>
            <person name="Roderick Docking T."/>
            <person name="Birol I."/>
            <person name="Chan S.K."/>
            <person name="Taylor G.A."/>
            <person name="Palmquist D."/>
            <person name="Jones S.J."/>
            <person name="Bohlmann J."/>
        </authorList>
    </citation>
    <scope>NUCLEOTIDE SEQUENCE</scope>
    <source>
        <tissue evidence="7">Midgut and adhering fatbody of emerged adults of both sexes after feeding on lodgepole pine for up to 64 h</tissue>
    </source>
</reference>
<dbReference type="Pfam" id="PF02104">
    <property type="entry name" value="SURF1"/>
    <property type="match status" value="1"/>
</dbReference>
<keyword evidence="3 6" id="KW-0812">Transmembrane</keyword>
<name>J3JTJ3_DENPD</name>